<dbReference type="AlphaFoldDB" id="A0A4Y8MK25"/>
<evidence type="ECO:0000313" key="2">
    <source>
        <dbReference type="Proteomes" id="UP000297385"/>
    </source>
</evidence>
<sequence>MINFMDLKAGQRLKLKQGVLAEVVENLGDGIWVQVRYLEAPESPTLVGTEELCHCEEAVGLA</sequence>
<evidence type="ECO:0008006" key="3">
    <source>
        <dbReference type="Google" id="ProtNLM"/>
    </source>
</evidence>
<comment type="caution">
    <text evidence="1">The sequence shown here is derived from an EMBL/GenBank/DDBJ whole genome shotgun (WGS) entry which is preliminary data.</text>
</comment>
<organism evidence="1 2">
    <name type="scientific">Paraburkholderia dipogonis</name>
    <dbReference type="NCBI Taxonomy" id="1211383"/>
    <lineage>
        <taxon>Bacteria</taxon>
        <taxon>Pseudomonadati</taxon>
        <taxon>Pseudomonadota</taxon>
        <taxon>Betaproteobacteria</taxon>
        <taxon>Burkholderiales</taxon>
        <taxon>Burkholderiaceae</taxon>
        <taxon>Paraburkholderia</taxon>
    </lineage>
</organism>
<dbReference type="EMBL" id="SNVI01000005">
    <property type="protein sequence ID" value="TFE37797.1"/>
    <property type="molecule type" value="Genomic_DNA"/>
</dbReference>
<name>A0A4Y8MK25_9BURK</name>
<evidence type="ECO:0000313" key="1">
    <source>
        <dbReference type="EMBL" id="TFE37797.1"/>
    </source>
</evidence>
<dbReference type="RefSeq" id="WP_134466314.1">
    <property type="nucleotide sequence ID" value="NZ_JBHMFL010000148.1"/>
</dbReference>
<dbReference type="GeneID" id="97310769"/>
<proteinExistence type="predicted"/>
<accession>A0A4Y8MK25</accession>
<gene>
    <name evidence="1" type="ORF">E2553_41170</name>
</gene>
<protein>
    <recommendedName>
        <fullName evidence="3">DUF4926 domain-containing protein</fullName>
    </recommendedName>
</protein>
<reference evidence="1 2" key="1">
    <citation type="submission" date="2019-03" db="EMBL/GenBank/DDBJ databases">
        <title>Complete Genome Sequence of Paraburkholderia dipogonis ICMP 19430T, a Nitrogen-fixing Symbiont of the South African Invasive Legume Dipogon lignosus in New Zealand.</title>
        <authorList>
            <person name="De Meyer S.E."/>
        </authorList>
    </citation>
    <scope>NUCLEOTIDE SEQUENCE [LARGE SCALE GENOMIC DNA]</scope>
    <source>
        <strain evidence="1 2">ICMP 19430</strain>
    </source>
</reference>
<dbReference type="Proteomes" id="UP000297385">
    <property type="component" value="Unassembled WGS sequence"/>
</dbReference>